<dbReference type="InterPro" id="IPR001932">
    <property type="entry name" value="PPM-type_phosphatase-like_dom"/>
</dbReference>
<dbReference type="Gene3D" id="2.10.70.100">
    <property type="match status" value="1"/>
</dbReference>
<evidence type="ECO:0000259" key="2">
    <source>
        <dbReference type="PROSITE" id="PS50112"/>
    </source>
</evidence>
<evidence type="ECO:0000313" key="5">
    <source>
        <dbReference type="Proteomes" id="UP001501821"/>
    </source>
</evidence>
<sequence length="382" mass="41563">MREVRPEQEFSADLMNAARRMARIGSWSYDLVGEELRVSPEFSRIVGRDLAELAGLGYPAFLSRLVDPEEAELVRSVLDEATAGDEIELEVRMRRPDGTAFHAAVRGEAAARAAGGVVVHGWLQDITDRRLADETLARAHATAEVAAREHQIAAELQDSLLPPSSFEVDHLRIATLYRPGQVGTEVGGDWYDVISLADGRTALVIGDVMGHGIHAAVVMGQLRTAVRAYARIGMPAHVVMESVDRLMLDLFPDQIATCLYAEFDPRSLVVRMVTAGHVPPIVREPSGTTRRLELTTHPPFGLGRPFAEPAEATLRPGDVLVLYTDGLVERRDRDVEMGIAALRDTVGRLTGPLTTLPGQLTAEMLPHGPEDDVALLLAEVAT</sequence>
<accession>A0ABP7ICD8</accession>
<dbReference type="Gene3D" id="3.60.40.10">
    <property type="entry name" value="PPM-type phosphatase domain"/>
    <property type="match status" value="1"/>
</dbReference>
<dbReference type="InterPro" id="IPR000700">
    <property type="entry name" value="PAS-assoc_C"/>
</dbReference>
<dbReference type="Pfam" id="PF08447">
    <property type="entry name" value="PAS_3"/>
    <property type="match status" value="1"/>
</dbReference>
<name>A0ABP7ICD8_9ACTN</name>
<comment type="caution">
    <text evidence="4">The sequence shown here is derived from an EMBL/GenBank/DDBJ whole genome shotgun (WGS) entry which is preliminary data.</text>
</comment>
<feature type="domain" description="PAS" evidence="2">
    <location>
        <begin position="27"/>
        <end position="85"/>
    </location>
</feature>
<dbReference type="InterPro" id="IPR013655">
    <property type="entry name" value="PAS_fold_3"/>
</dbReference>
<dbReference type="EMBL" id="BAABAH010000004">
    <property type="protein sequence ID" value="GAA3814793.1"/>
    <property type="molecule type" value="Genomic_DNA"/>
</dbReference>
<dbReference type="PROSITE" id="PS50112">
    <property type="entry name" value="PAS"/>
    <property type="match status" value="1"/>
</dbReference>
<dbReference type="SUPFAM" id="SSF81606">
    <property type="entry name" value="PP2C-like"/>
    <property type="match status" value="1"/>
</dbReference>
<dbReference type="InterPro" id="IPR000014">
    <property type="entry name" value="PAS"/>
</dbReference>
<dbReference type="PROSITE" id="PS50113">
    <property type="entry name" value="PAC"/>
    <property type="match status" value="1"/>
</dbReference>
<evidence type="ECO:0000259" key="3">
    <source>
        <dbReference type="PROSITE" id="PS50113"/>
    </source>
</evidence>
<dbReference type="RefSeq" id="WP_344774146.1">
    <property type="nucleotide sequence ID" value="NZ_BAABAH010000004.1"/>
</dbReference>
<dbReference type="Pfam" id="PF07228">
    <property type="entry name" value="SpoIIE"/>
    <property type="match status" value="1"/>
</dbReference>
<dbReference type="Proteomes" id="UP001501821">
    <property type="component" value="Unassembled WGS sequence"/>
</dbReference>
<evidence type="ECO:0000256" key="1">
    <source>
        <dbReference type="ARBA" id="ARBA00022801"/>
    </source>
</evidence>
<dbReference type="InterPro" id="IPR036457">
    <property type="entry name" value="PPM-type-like_dom_sf"/>
</dbReference>
<evidence type="ECO:0008006" key="6">
    <source>
        <dbReference type="Google" id="ProtNLM"/>
    </source>
</evidence>
<dbReference type="InterPro" id="IPR052016">
    <property type="entry name" value="Bact_Sigma-Reg"/>
</dbReference>
<dbReference type="NCBIfam" id="TIGR00229">
    <property type="entry name" value="sensory_box"/>
    <property type="match status" value="1"/>
</dbReference>
<organism evidence="4 5">
    <name type="scientific">Nocardioides panacisoli</name>
    <dbReference type="NCBI Taxonomy" id="627624"/>
    <lineage>
        <taxon>Bacteria</taxon>
        <taxon>Bacillati</taxon>
        <taxon>Actinomycetota</taxon>
        <taxon>Actinomycetes</taxon>
        <taxon>Propionibacteriales</taxon>
        <taxon>Nocardioidaceae</taxon>
        <taxon>Nocardioides</taxon>
    </lineage>
</organism>
<dbReference type="InterPro" id="IPR035965">
    <property type="entry name" value="PAS-like_dom_sf"/>
</dbReference>
<proteinExistence type="predicted"/>
<evidence type="ECO:0000313" key="4">
    <source>
        <dbReference type="EMBL" id="GAA3814793.1"/>
    </source>
</evidence>
<dbReference type="PANTHER" id="PTHR43156:SF2">
    <property type="entry name" value="STAGE II SPORULATION PROTEIN E"/>
    <property type="match status" value="1"/>
</dbReference>
<protein>
    <recommendedName>
        <fullName evidence="6">PAS domain S-box protein</fullName>
    </recommendedName>
</protein>
<dbReference type="SUPFAM" id="SSF55785">
    <property type="entry name" value="PYP-like sensor domain (PAS domain)"/>
    <property type="match status" value="1"/>
</dbReference>
<keyword evidence="5" id="KW-1185">Reference proteome</keyword>
<gene>
    <name evidence="4" type="ORF">GCM10022242_16160</name>
</gene>
<feature type="domain" description="PAC" evidence="3">
    <location>
        <begin position="87"/>
        <end position="138"/>
    </location>
</feature>
<dbReference type="Gene3D" id="3.30.450.20">
    <property type="entry name" value="PAS domain"/>
    <property type="match status" value="1"/>
</dbReference>
<dbReference type="SMART" id="SM00331">
    <property type="entry name" value="PP2C_SIG"/>
    <property type="match status" value="1"/>
</dbReference>
<dbReference type="CDD" id="cd00130">
    <property type="entry name" value="PAS"/>
    <property type="match status" value="1"/>
</dbReference>
<keyword evidence="1" id="KW-0378">Hydrolase</keyword>
<reference evidence="5" key="1">
    <citation type="journal article" date="2019" name="Int. J. Syst. Evol. Microbiol.">
        <title>The Global Catalogue of Microorganisms (GCM) 10K type strain sequencing project: providing services to taxonomists for standard genome sequencing and annotation.</title>
        <authorList>
            <consortium name="The Broad Institute Genomics Platform"/>
            <consortium name="The Broad Institute Genome Sequencing Center for Infectious Disease"/>
            <person name="Wu L."/>
            <person name="Ma J."/>
        </authorList>
    </citation>
    <scope>NUCLEOTIDE SEQUENCE [LARGE SCALE GENOMIC DNA]</scope>
    <source>
        <strain evidence="5">JCM 16953</strain>
    </source>
</reference>
<dbReference type="PANTHER" id="PTHR43156">
    <property type="entry name" value="STAGE II SPORULATION PROTEIN E-RELATED"/>
    <property type="match status" value="1"/>
</dbReference>